<keyword evidence="2" id="KW-0472">Membrane</keyword>
<evidence type="ECO:0000313" key="3">
    <source>
        <dbReference type="EMBL" id="QNO15499.1"/>
    </source>
</evidence>
<keyword evidence="2" id="KW-1133">Transmembrane helix</keyword>
<evidence type="ECO:0000256" key="1">
    <source>
        <dbReference type="ARBA" id="ARBA00022448"/>
    </source>
</evidence>
<keyword evidence="4" id="KW-1185">Reference proteome</keyword>
<evidence type="ECO:0000313" key="4">
    <source>
        <dbReference type="Proteomes" id="UP000516160"/>
    </source>
</evidence>
<evidence type="ECO:0000256" key="2">
    <source>
        <dbReference type="SAM" id="Phobius"/>
    </source>
</evidence>
<proteinExistence type="predicted"/>
<name>A0A7G9W9Y7_ALKCA</name>
<dbReference type="PANTHER" id="PTHR36838:SF3">
    <property type="entry name" value="TRANSPORTER AUXIN EFFLUX CARRIER EC FAMILY"/>
    <property type="match status" value="1"/>
</dbReference>
<accession>A0A7G9W9Y7</accession>
<dbReference type="AlphaFoldDB" id="A0A7G9W9Y7"/>
<keyword evidence="2" id="KW-0812">Transmembrane</keyword>
<dbReference type="EMBL" id="CP058559">
    <property type="protein sequence ID" value="QNO15499.1"/>
    <property type="molecule type" value="Genomic_DNA"/>
</dbReference>
<keyword evidence="1" id="KW-0813">Transport</keyword>
<dbReference type="Proteomes" id="UP000516160">
    <property type="component" value="Chromosome"/>
</dbReference>
<feature type="transmembrane region" description="Helical" evidence="2">
    <location>
        <begin position="38"/>
        <end position="55"/>
    </location>
</feature>
<sequence length="272" mass="30313">MNEALLILSKVFPIVLLIILGNTLQRFSFFRNNTIDELKKFVINIALPALLFLAFTETKFEAKYSLIFIAVFATVYGTTEMFKIALVDIGNGFFFFLILLSYLEKLNGKPMNLKTVVLSFIKSPIILALLAGLSVGSIGAIGVLEANPLTSSLLEMLRLISALVVPVICIVIGYELKIDLKNITEPIKIVLLRMSISLSLAFLINTFVLGMFLQLDNIFKIALYTMFLLPPSFILPIFIESESGKEKQLVLNVLSIHIILSIIVFIAMILFV</sequence>
<reference evidence="3 4" key="1">
    <citation type="submission" date="2020-07" db="EMBL/GenBank/DDBJ databases">
        <title>Alkalicella. sp. LB2 genome.</title>
        <authorList>
            <person name="Postec A."/>
            <person name="Quemeneur M."/>
        </authorList>
    </citation>
    <scope>NUCLEOTIDE SEQUENCE [LARGE SCALE GENOMIC DNA]</scope>
    <source>
        <strain evidence="3 4">LB2</strain>
    </source>
</reference>
<feature type="transmembrane region" description="Helical" evidence="2">
    <location>
        <begin position="124"/>
        <end position="144"/>
    </location>
</feature>
<feature type="transmembrane region" description="Helical" evidence="2">
    <location>
        <begin position="84"/>
        <end position="103"/>
    </location>
</feature>
<organism evidence="3 4">
    <name type="scientific">Alkalicella caledoniensis</name>
    <dbReference type="NCBI Taxonomy" id="2731377"/>
    <lineage>
        <taxon>Bacteria</taxon>
        <taxon>Bacillati</taxon>
        <taxon>Bacillota</taxon>
        <taxon>Clostridia</taxon>
        <taxon>Eubacteriales</taxon>
        <taxon>Proteinivoracaceae</taxon>
        <taxon>Alkalicella</taxon>
    </lineage>
</organism>
<feature type="transmembrane region" description="Helical" evidence="2">
    <location>
        <begin position="7"/>
        <end position="26"/>
    </location>
</feature>
<dbReference type="PANTHER" id="PTHR36838">
    <property type="entry name" value="AUXIN EFFLUX CARRIER FAMILY PROTEIN"/>
    <property type="match status" value="1"/>
</dbReference>
<dbReference type="KEGG" id="acae:HYG86_12340"/>
<feature type="transmembrane region" description="Helical" evidence="2">
    <location>
        <begin position="221"/>
        <end position="239"/>
    </location>
</feature>
<feature type="transmembrane region" description="Helical" evidence="2">
    <location>
        <begin position="156"/>
        <end position="176"/>
    </location>
</feature>
<dbReference type="RefSeq" id="WP_213165862.1">
    <property type="nucleotide sequence ID" value="NZ_CP058559.1"/>
</dbReference>
<protein>
    <submittedName>
        <fullName evidence="3">Uncharacterized protein</fullName>
    </submittedName>
</protein>
<gene>
    <name evidence="3" type="ORF">HYG86_12340</name>
</gene>
<feature type="transmembrane region" description="Helical" evidence="2">
    <location>
        <begin position="251"/>
        <end position="271"/>
    </location>
</feature>
<feature type="transmembrane region" description="Helical" evidence="2">
    <location>
        <begin position="196"/>
        <end position="215"/>
    </location>
</feature>